<dbReference type="PROSITE" id="PS51918">
    <property type="entry name" value="RADICAL_SAM"/>
    <property type="match status" value="1"/>
</dbReference>
<dbReference type="GO" id="GO:0016829">
    <property type="term" value="F:lyase activity"/>
    <property type="evidence" value="ECO:0007669"/>
    <property type="project" value="UniProtKB-KW"/>
</dbReference>
<dbReference type="Pfam" id="PF04055">
    <property type="entry name" value="Radical_SAM"/>
    <property type="match status" value="1"/>
</dbReference>
<feature type="domain" description="Radical SAM core" evidence="9">
    <location>
        <begin position="14"/>
        <end position="260"/>
    </location>
</feature>
<keyword evidence="10" id="KW-0670">Pyruvate</keyword>
<gene>
    <name evidence="10" type="ORF">SAMN05444380_1282</name>
</gene>
<dbReference type="GO" id="GO:0046872">
    <property type="term" value="F:metal ion binding"/>
    <property type="evidence" value="ECO:0007669"/>
    <property type="project" value="UniProtKB-KW"/>
</dbReference>
<dbReference type="NCBIfam" id="TIGR02494">
    <property type="entry name" value="PFLE_PFLC"/>
    <property type="match status" value="1"/>
</dbReference>
<dbReference type="InterPro" id="IPR034457">
    <property type="entry name" value="Organic_radical-activating"/>
</dbReference>
<evidence type="ECO:0000256" key="3">
    <source>
        <dbReference type="ARBA" id="ARBA00022485"/>
    </source>
</evidence>
<organism evidence="10 11">
    <name type="scientific">Thermophagus xiamenensis</name>
    <dbReference type="NCBI Taxonomy" id="385682"/>
    <lineage>
        <taxon>Bacteria</taxon>
        <taxon>Pseudomonadati</taxon>
        <taxon>Bacteroidota</taxon>
        <taxon>Bacteroidia</taxon>
        <taxon>Marinilabiliales</taxon>
        <taxon>Marinilabiliaceae</taxon>
        <taxon>Thermophagus</taxon>
    </lineage>
</organism>
<dbReference type="Gene3D" id="3.20.20.70">
    <property type="entry name" value="Aldolase class I"/>
    <property type="match status" value="1"/>
</dbReference>
<dbReference type="GO" id="GO:0016491">
    <property type="term" value="F:oxidoreductase activity"/>
    <property type="evidence" value="ECO:0007669"/>
    <property type="project" value="UniProtKB-KW"/>
</dbReference>
<dbReference type="InterPro" id="IPR001989">
    <property type="entry name" value="Radical_activat_CS"/>
</dbReference>
<dbReference type="PANTHER" id="PTHR30352">
    <property type="entry name" value="PYRUVATE FORMATE-LYASE-ACTIVATING ENZYME"/>
    <property type="match status" value="1"/>
</dbReference>
<dbReference type="FunCoup" id="A0A1I2FBR8">
    <property type="interactions" value="60"/>
</dbReference>
<dbReference type="OrthoDB" id="9782387at2"/>
<dbReference type="CDD" id="cd01335">
    <property type="entry name" value="Radical_SAM"/>
    <property type="match status" value="1"/>
</dbReference>
<dbReference type="SFLD" id="SFLDS00029">
    <property type="entry name" value="Radical_SAM"/>
    <property type="match status" value="1"/>
</dbReference>
<dbReference type="InterPro" id="IPR012839">
    <property type="entry name" value="Organic_radical_activase"/>
</dbReference>
<dbReference type="eggNOG" id="COG1180">
    <property type="taxonomic scope" value="Bacteria"/>
</dbReference>
<dbReference type="PIRSF" id="PIRSF000371">
    <property type="entry name" value="PFL_act_enz"/>
    <property type="match status" value="1"/>
</dbReference>
<reference evidence="10 11" key="1">
    <citation type="submission" date="2016-10" db="EMBL/GenBank/DDBJ databases">
        <authorList>
            <person name="de Groot N.N."/>
        </authorList>
    </citation>
    <scope>NUCLEOTIDE SEQUENCE [LARGE SCALE GENOMIC DNA]</scope>
    <source>
        <strain evidence="10 11">DSM 19012</strain>
    </source>
</reference>
<dbReference type="InterPro" id="IPR058240">
    <property type="entry name" value="rSAM_sf"/>
</dbReference>
<evidence type="ECO:0000256" key="8">
    <source>
        <dbReference type="ARBA" id="ARBA00023014"/>
    </source>
</evidence>
<evidence type="ECO:0000256" key="4">
    <source>
        <dbReference type="ARBA" id="ARBA00022691"/>
    </source>
</evidence>
<keyword evidence="5" id="KW-0479">Metal-binding</keyword>
<dbReference type="InterPro" id="IPR013785">
    <property type="entry name" value="Aldolase_TIM"/>
</dbReference>
<evidence type="ECO:0000256" key="1">
    <source>
        <dbReference type="ARBA" id="ARBA00001966"/>
    </source>
</evidence>
<dbReference type="AlphaFoldDB" id="A0A1I2FBR8"/>
<keyword evidence="11" id="KW-1185">Reference proteome</keyword>
<dbReference type="PROSITE" id="PS01087">
    <property type="entry name" value="RADICAL_ACTIVATING"/>
    <property type="match status" value="1"/>
</dbReference>
<evidence type="ECO:0000313" key="10">
    <source>
        <dbReference type="EMBL" id="SFF02924.1"/>
    </source>
</evidence>
<dbReference type="InParanoid" id="A0A1I2FBR8"/>
<dbReference type="STRING" id="385682.SAMN05444380_1282"/>
<evidence type="ECO:0000259" key="9">
    <source>
        <dbReference type="PROSITE" id="PS51918"/>
    </source>
</evidence>
<dbReference type="RefSeq" id="WP_010528604.1">
    <property type="nucleotide sequence ID" value="NZ_AFSL01000089.1"/>
</dbReference>
<evidence type="ECO:0000313" key="11">
    <source>
        <dbReference type="Proteomes" id="UP000181976"/>
    </source>
</evidence>
<dbReference type="EMBL" id="FONA01000028">
    <property type="protein sequence ID" value="SFF02924.1"/>
    <property type="molecule type" value="Genomic_DNA"/>
</dbReference>
<evidence type="ECO:0000256" key="5">
    <source>
        <dbReference type="ARBA" id="ARBA00022723"/>
    </source>
</evidence>
<keyword evidence="3" id="KW-0004">4Fe-4S</keyword>
<comment type="similarity">
    <text evidence="2">Belongs to the organic radical-activating enzymes family.</text>
</comment>
<keyword evidence="7" id="KW-0408">Iron</keyword>
<dbReference type="GO" id="GO:0051539">
    <property type="term" value="F:4 iron, 4 sulfur cluster binding"/>
    <property type="evidence" value="ECO:0007669"/>
    <property type="project" value="UniProtKB-KW"/>
</dbReference>
<accession>A0A1I2FBR8</accession>
<dbReference type="SUPFAM" id="SSF102114">
    <property type="entry name" value="Radical SAM enzymes"/>
    <property type="match status" value="1"/>
</dbReference>
<evidence type="ECO:0000256" key="7">
    <source>
        <dbReference type="ARBA" id="ARBA00023004"/>
    </source>
</evidence>
<keyword evidence="8" id="KW-0411">Iron-sulfur</keyword>
<keyword evidence="6" id="KW-0560">Oxidoreductase</keyword>
<sequence length="265" mass="29968">MNGTIFDIKKFAVHDGPGIRTTVFFKGCPLRCAWCHNPEGISPEVVQVVKTHKVGCRSFYHLEPVGRIIAAETLIQEILSDKVFMEESDGGVTFSGGEPFMQYRFLLEMLRRCRNMGIHTVVDTTVYTPTEYLLKAAEWTNLFLVDLKVMDEALHLKYTGVSNQKILHNLKVLSKRGIPFRIRIPVIPGVSFNRANTEAVIRFLKHLPVSPHGIDLLPYHNTGNHKFQPLGMKNAFQNMASLNTDELEDMKRQMESAGFEVHIGG</sequence>
<proteinExistence type="inferred from homology"/>
<evidence type="ECO:0000256" key="6">
    <source>
        <dbReference type="ARBA" id="ARBA00023002"/>
    </source>
</evidence>
<dbReference type="InterPro" id="IPR007197">
    <property type="entry name" value="rSAM"/>
</dbReference>
<dbReference type="Proteomes" id="UP000181976">
    <property type="component" value="Unassembled WGS sequence"/>
</dbReference>
<comment type="cofactor">
    <cofactor evidence="1">
        <name>[4Fe-4S] cluster</name>
        <dbReference type="ChEBI" id="CHEBI:49883"/>
    </cofactor>
</comment>
<name>A0A1I2FBR8_9BACT</name>
<protein>
    <submittedName>
        <fullName evidence="10">Pyruvate formate lyase activating enzyme</fullName>
    </submittedName>
</protein>
<keyword evidence="10" id="KW-0456">Lyase</keyword>
<dbReference type="SFLD" id="SFLDG01066">
    <property type="entry name" value="organic_radical-activating_enz"/>
    <property type="match status" value="1"/>
</dbReference>
<evidence type="ECO:0000256" key="2">
    <source>
        <dbReference type="ARBA" id="ARBA00009777"/>
    </source>
</evidence>
<dbReference type="PANTHER" id="PTHR30352:SF4">
    <property type="entry name" value="PYRUVATE FORMATE-LYASE 2-ACTIVATING ENZYME"/>
    <property type="match status" value="1"/>
</dbReference>
<keyword evidence="4" id="KW-0949">S-adenosyl-L-methionine</keyword>